<dbReference type="InterPro" id="IPR050204">
    <property type="entry name" value="AraC_XylS_family_regulators"/>
</dbReference>
<dbReference type="InterPro" id="IPR018060">
    <property type="entry name" value="HTH_AraC"/>
</dbReference>
<dbReference type="SUPFAM" id="SSF46689">
    <property type="entry name" value="Homeodomain-like"/>
    <property type="match status" value="1"/>
</dbReference>
<organism evidence="5 6">
    <name type="scientific">Piscinibacter gummiphilus</name>
    <dbReference type="NCBI Taxonomy" id="946333"/>
    <lineage>
        <taxon>Bacteria</taxon>
        <taxon>Pseudomonadati</taxon>
        <taxon>Pseudomonadota</taxon>
        <taxon>Betaproteobacteria</taxon>
        <taxon>Burkholderiales</taxon>
        <taxon>Sphaerotilaceae</taxon>
        <taxon>Piscinibacter</taxon>
    </lineage>
</organism>
<dbReference type="InterPro" id="IPR009057">
    <property type="entry name" value="Homeodomain-like_sf"/>
</dbReference>
<dbReference type="Pfam" id="PF12833">
    <property type="entry name" value="HTH_18"/>
    <property type="match status" value="1"/>
</dbReference>
<keyword evidence="1" id="KW-0805">Transcription regulation</keyword>
<evidence type="ECO:0000256" key="3">
    <source>
        <dbReference type="ARBA" id="ARBA00023163"/>
    </source>
</evidence>
<evidence type="ECO:0000256" key="2">
    <source>
        <dbReference type="ARBA" id="ARBA00023125"/>
    </source>
</evidence>
<gene>
    <name evidence="5" type="ORF">RXV79_13910</name>
</gene>
<evidence type="ECO:0000313" key="5">
    <source>
        <dbReference type="EMBL" id="WOB06017.1"/>
    </source>
</evidence>
<dbReference type="PANTHER" id="PTHR46796">
    <property type="entry name" value="HTH-TYPE TRANSCRIPTIONAL ACTIVATOR RHAS-RELATED"/>
    <property type="match status" value="1"/>
</dbReference>
<dbReference type="SMART" id="SM00342">
    <property type="entry name" value="HTH_ARAC"/>
    <property type="match status" value="1"/>
</dbReference>
<keyword evidence="3" id="KW-0804">Transcription</keyword>
<evidence type="ECO:0000313" key="6">
    <source>
        <dbReference type="Proteomes" id="UP001303946"/>
    </source>
</evidence>
<evidence type="ECO:0000256" key="1">
    <source>
        <dbReference type="ARBA" id="ARBA00023015"/>
    </source>
</evidence>
<dbReference type="EMBL" id="CP136336">
    <property type="protein sequence ID" value="WOB06017.1"/>
    <property type="molecule type" value="Genomic_DNA"/>
</dbReference>
<dbReference type="RefSeq" id="WP_316698232.1">
    <property type="nucleotide sequence ID" value="NZ_CP136336.1"/>
</dbReference>
<dbReference type="PROSITE" id="PS01124">
    <property type="entry name" value="HTH_ARAC_FAMILY_2"/>
    <property type="match status" value="1"/>
</dbReference>
<protein>
    <submittedName>
        <fullName evidence="5">AraC family transcriptional regulator</fullName>
    </submittedName>
</protein>
<proteinExistence type="predicted"/>
<evidence type="ECO:0000259" key="4">
    <source>
        <dbReference type="PROSITE" id="PS01124"/>
    </source>
</evidence>
<reference evidence="5 6" key="1">
    <citation type="submission" date="2023-10" db="EMBL/GenBank/DDBJ databases">
        <title>Bacteria for the degradation of biodegradable plastic PBAT(Polybutylene adipate terephthalate).</title>
        <authorList>
            <person name="Weon H.-Y."/>
            <person name="Yeon J."/>
        </authorList>
    </citation>
    <scope>NUCLEOTIDE SEQUENCE [LARGE SCALE GENOMIC DNA]</scope>
    <source>
        <strain evidence="5 6">SBD 7-3</strain>
    </source>
</reference>
<keyword evidence="2" id="KW-0238">DNA-binding</keyword>
<dbReference type="Gene3D" id="1.10.10.60">
    <property type="entry name" value="Homeodomain-like"/>
    <property type="match status" value="2"/>
</dbReference>
<feature type="domain" description="HTH araC/xylS-type" evidence="4">
    <location>
        <begin position="159"/>
        <end position="258"/>
    </location>
</feature>
<dbReference type="Proteomes" id="UP001303946">
    <property type="component" value="Chromosome"/>
</dbReference>
<name>A0ABZ0CM06_9BURK</name>
<keyword evidence="6" id="KW-1185">Reference proteome</keyword>
<accession>A0ABZ0CM06</accession>
<sequence>MSTLLNLSSRLLSLSKDAWLHIFSHGFLFVGNGLAYESMRITASILISLTGEPFEIEVAGGRQRGNAFLLRPGVWRCIAAQDVPIVSIGLCPTHDTFRAFSTCTDPVDAWELPRELFADCDDRFHAARAGLLSPMEAAATSSLVIDRTRQLLPQTAPLDPRIERVRELLDEAPDTSMKRLAGEVELSYHRLSHLFSQQMGITLRMYAISRKLDLAAMMAGQGLNLTQIALNSGFADSAHFCRTWMRSIGSPPSALLSSQKVGIRSLYGPG</sequence>